<dbReference type="EC" id="3.4.-.-" evidence="12"/>
<feature type="signal peptide" evidence="12">
    <location>
        <begin position="1"/>
        <end position="22"/>
    </location>
</feature>
<evidence type="ECO:0000256" key="4">
    <source>
        <dbReference type="ARBA" id="ARBA00011245"/>
    </source>
</evidence>
<dbReference type="PANTHER" id="PTHR12147">
    <property type="entry name" value="METALLOPEPTIDASE M28 FAMILY MEMBER"/>
    <property type="match status" value="1"/>
</dbReference>
<reference evidence="16" key="2">
    <citation type="submission" date="2019-10" db="EMBL/GenBank/DDBJ databases">
        <authorList>
            <consortium name="NCBI Genome Project"/>
        </authorList>
    </citation>
    <scope>NUCLEOTIDE SEQUENCE</scope>
    <source>
        <strain evidence="16">NI907</strain>
    </source>
</reference>
<keyword evidence="6" id="KW-0964">Secreted</keyword>
<dbReference type="CDD" id="cd03876">
    <property type="entry name" value="M28_SGAP_like"/>
    <property type="match status" value="1"/>
</dbReference>
<keyword evidence="15" id="KW-1185">Reference proteome</keyword>
<keyword evidence="8 12" id="KW-0479">Metal-binding</keyword>
<comment type="cofactor">
    <cofactor evidence="1">
        <name>Zn(2+)</name>
        <dbReference type="ChEBI" id="CHEBI:29105"/>
    </cofactor>
</comment>
<dbReference type="KEGG" id="pgri:PgNI_11897"/>
<evidence type="ECO:0000256" key="6">
    <source>
        <dbReference type="ARBA" id="ARBA00022525"/>
    </source>
</evidence>
<dbReference type="InterPro" id="IPR007484">
    <property type="entry name" value="Peptidase_M28"/>
</dbReference>
<reference evidence="16" key="1">
    <citation type="journal article" date="2019" name="Mol. Biol. Evol.">
        <title>Blast fungal genomes show frequent chromosomal changes, gene gains and losses, and effector gene turnover.</title>
        <authorList>
            <person name="Gomez Luciano L.B."/>
            <person name="Jason Tsai I."/>
            <person name="Chuma I."/>
            <person name="Tosa Y."/>
            <person name="Chen Y.H."/>
            <person name="Li J.Y."/>
            <person name="Li M.Y."/>
            <person name="Jade Lu M.Y."/>
            <person name="Nakayashiki H."/>
            <person name="Li W.H."/>
        </authorList>
    </citation>
    <scope>NUCLEOTIDE SEQUENCE</scope>
    <source>
        <strain evidence="16">NI907</strain>
    </source>
</reference>
<dbReference type="CDD" id="cd02130">
    <property type="entry name" value="PA_ScAPY_like"/>
    <property type="match status" value="1"/>
</dbReference>
<evidence type="ECO:0000256" key="3">
    <source>
        <dbReference type="ARBA" id="ARBA00005957"/>
    </source>
</evidence>
<evidence type="ECO:0000256" key="11">
    <source>
        <dbReference type="ARBA" id="ARBA00022833"/>
    </source>
</evidence>
<dbReference type="GO" id="GO:0006508">
    <property type="term" value="P:proteolysis"/>
    <property type="evidence" value="ECO:0007669"/>
    <property type="project" value="UniProtKB-KW"/>
</dbReference>
<evidence type="ECO:0000256" key="12">
    <source>
        <dbReference type="RuleBase" id="RU361240"/>
    </source>
</evidence>
<dbReference type="GO" id="GO:0005576">
    <property type="term" value="C:extracellular region"/>
    <property type="evidence" value="ECO:0007669"/>
    <property type="project" value="UniProtKB-SubCell"/>
</dbReference>
<evidence type="ECO:0000256" key="10">
    <source>
        <dbReference type="ARBA" id="ARBA00022801"/>
    </source>
</evidence>
<dbReference type="AlphaFoldDB" id="A0A6P8AQK2"/>
<reference evidence="16" key="3">
    <citation type="submission" date="2025-08" db="UniProtKB">
        <authorList>
            <consortium name="RefSeq"/>
        </authorList>
    </citation>
    <scope>IDENTIFICATION</scope>
    <source>
        <strain evidence="16">NI907</strain>
    </source>
</reference>
<evidence type="ECO:0000256" key="2">
    <source>
        <dbReference type="ARBA" id="ARBA00004613"/>
    </source>
</evidence>
<evidence type="ECO:0000259" key="13">
    <source>
        <dbReference type="Pfam" id="PF02225"/>
    </source>
</evidence>
<dbReference type="SUPFAM" id="SSF52025">
    <property type="entry name" value="PA domain"/>
    <property type="match status" value="1"/>
</dbReference>
<evidence type="ECO:0000256" key="5">
    <source>
        <dbReference type="ARBA" id="ARBA00022438"/>
    </source>
</evidence>
<dbReference type="InterPro" id="IPR046450">
    <property type="entry name" value="PA_dom_sf"/>
</dbReference>
<keyword evidence="7 12" id="KW-0645">Protease</keyword>
<evidence type="ECO:0000259" key="14">
    <source>
        <dbReference type="Pfam" id="PF04389"/>
    </source>
</evidence>
<accession>A0A6P8AQK2</accession>
<organism evidence="15 16">
    <name type="scientific">Pyricularia grisea</name>
    <name type="common">Crabgrass-specific blast fungus</name>
    <name type="synonym">Magnaporthe grisea</name>
    <dbReference type="NCBI Taxonomy" id="148305"/>
    <lineage>
        <taxon>Eukaryota</taxon>
        <taxon>Fungi</taxon>
        <taxon>Dikarya</taxon>
        <taxon>Ascomycota</taxon>
        <taxon>Pezizomycotina</taxon>
        <taxon>Sordariomycetes</taxon>
        <taxon>Sordariomycetidae</taxon>
        <taxon>Magnaporthales</taxon>
        <taxon>Pyriculariaceae</taxon>
        <taxon>Pyricularia</taxon>
    </lineage>
</organism>
<comment type="subunit">
    <text evidence="4">Monomer.</text>
</comment>
<evidence type="ECO:0000256" key="8">
    <source>
        <dbReference type="ARBA" id="ARBA00022723"/>
    </source>
</evidence>
<feature type="domain" description="Peptidase M28" evidence="14">
    <location>
        <begin position="268"/>
        <end position="477"/>
    </location>
</feature>
<dbReference type="Pfam" id="PF02225">
    <property type="entry name" value="PA"/>
    <property type="match status" value="1"/>
</dbReference>
<name>A0A6P8AQK2_PYRGI</name>
<feature type="chain" id="PRO_5028504250" description="Peptide hydrolase" evidence="12">
    <location>
        <begin position="23"/>
        <end position="520"/>
    </location>
</feature>
<dbReference type="FunFam" id="3.40.630.10:FF:000093">
    <property type="entry name" value="Peptide hydrolase"/>
    <property type="match status" value="1"/>
</dbReference>
<comment type="similarity">
    <text evidence="3">Belongs to the peptidase M28 family. M28A subfamily.</text>
</comment>
<dbReference type="PANTHER" id="PTHR12147:SF17">
    <property type="entry name" value="AMINOPEPTIDASE Y"/>
    <property type="match status" value="1"/>
</dbReference>
<sequence length="520" mass="56538">MATPRILALQSLAASSIWGAHASSAQKPLLHNNEQVILTSDKKPLVDSDALQSSISIDRLLKGAQDLYSIANLSFPEYNRPTRVIGSQGELVGHIGTLKYIRDAISDMGDYYTIVEQPFPAYVGWVQESRLVVGDQVFQDAKPMSLTPPTKDREPVHGNIVLVENDGCSHKDYPSSVAGNIALIRRGACAFGDKSSLAGKAGAAAAIVYNHEKGDISGTLGSPSDDHVATFGISLAEAKPLIEKLESGDKVDAIAYIRSWVNTAITNNLVAQTAEGDPDNCVALGAHSDSVEAGPGINDDGSGTLSLLEVARQLTKFKVNNCVRFAWWSAEEEGLVGSSYYASNLSPKENLKVRLFMDYDMLASPNFAYQVYNATNDIHPTGSEELRDLYIDWYQSHGLNYTLIPFDGRSDYDGFIRAGIPAGGIATGAEGIKSKKERKMFGGKDGDAYDECYHQLCDDTRNVNVTAWELNTKLVAHSVATYAASFEKFPERNLDSWTTASREAGSYAETTKWKGNHLFI</sequence>
<dbReference type="RefSeq" id="XP_030977196.1">
    <property type="nucleotide sequence ID" value="XM_031131855.1"/>
</dbReference>
<keyword evidence="5" id="KW-0031">Aminopeptidase</keyword>
<proteinExistence type="inferred from homology"/>
<feature type="domain" description="PA" evidence="13">
    <location>
        <begin position="157"/>
        <end position="240"/>
    </location>
</feature>
<dbReference type="GO" id="GO:0046872">
    <property type="term" value="F:metal ion binding"/>
    <property type="evidence" value="ECO:0007669"/>
    <property type="project" value="UniProtKB-KW"/>
</dbReference>
<dbReference type="GeneID" id="41966760"/>
<evidence type="ECO:0000256" key="9">
    <source>
        <dbReference type="ARBA" id="ARBA00022729"/>
    </source>
</evidence>
<dbReference type="InterPro" id="IPR003137">
    <property type="entry name" value="PA_domain"/>
</dbReference>
<dbReference type="Gene3D" id="3.50.30.30">
    <property type="match status" value="1"/>
</dbReference>
<protein>
    <recommendedName>
        <fullName evidence="12">Peptide hydrolase</fullName>
        <ecNumber evidence="12">3.4.-.-</ecNumber>
    </recommendedName>
</protein>
<comment type="subcellular location">
    <subcellularLocation>
        <location evidence="2">Secreted</location>
    </subcellularLocation>
</comment>
<evidence type="ECO:0000313" key="15">
    <source>
        <dbReference type="Proteomes" id="UP000515153"/>
    </source>
</evidence>
<dbReference type="Proteomes" id="UP000515153">
    <property type="component" value="Unplaced"/>
</dbReference>
<gene>
    <name evidence="16" type="ORF">PgNI_11897</name>
</gene>
<evidence type="ECO:0000313" key="16">
    <source>
        <dbReference type="RefSeq" id="XP_030977196.1"/>
    </source>
</evidence>
<keyword evidence="9 12" id="KW-0732">Signal</keyword>
<evidence type="ECO:0000256" key="7">
    <source>
        <dbReference type="ARBA" id="ARBA00022670"/>
    </source>
</evidence>
<dbReference type="InterPro" id="IPR045175">
    <property type="entry name" value="M28_fam"/>
</dbReference>
<dbReference type="Pfam" id="PF04389">
    <property type="entry name" value="Peptidase_M28"/>
    <property type="match status" value="1"/>
</dbReference>
<keyword evidence="10 12" id="KW-0378">Hydrolase</keyword>
<dbReference type="GO" id="GO:0004177">
    <property type="term" value="F:aminopeptidase activity"/>
    <property type="evidence" value="ECO:0007669"/>
    <property type="project" value="UniProtKB-KW"/>
</dbReference>
<dbReference type="InterPro" id="IPR041756">
    <property type="entry name" value="M28_SGAP-like"/>
</dbReference>
<dbReference type="GO" id="GO:0008235">
    <property type="term" value="F:metalloexopeptidase activity"/>
    <property type="evidence" value="ECO:0007669"/>
    <property type="project" value="InterPro"/>
</dbReference>
<dbReference type="FunFam" id="3.50.30.30:FF:000030">
    <property type="entry name" value="Peptide hydrolase"/>
    <property type="match status" value="1"/>
</dbReference>
<dbReference type="SUPFAM" id="SSF53187">
    <property type="entry name" value="Zn-dependent exopeptidases"/>
    <property type="match status" value="1"/>
</dbReference>
<dbReference type="Gene3D" id="3.40.630.10">
    <property type="entry name" value="Zn peptidases"/>
    <property type="match status" value="1"/>
</dbReference>
<evidence type="ECO:0000256" key="1">
    <source>
        <dbReference type="ARBA" id="ARBA00001947"/>
    </source>
</evidence>
<keyword evidence="11 12" id="KW-0862">Zinc</keyword>